<name>A0AC58TWU9_TOBAC</name>
<accession>A0AC58TWU9</accession>
<organism evidence="1 2">
    <name type="scientific">Nicotiana tabacum</name>
    <name type="common">Common tobacco</name>
    <dbReference type="NCBI Taxonomy" id="4097"/>
    <lineage>
        <taxon>Eukaryota</taxon>
        <taxon>Viridiplantae</taxon>
        <taxon>Streptophyta</taxon>
        <taxon>Embryophyta</taxon>
        <taxon>Tracheophyta</taxon>
        <taxon>Spermatophyta</taxon>
        <taxon>Magnoliopsida</taxon>
        <taxon>eudicotyledons</taxon>
        <taxon>Gunneridae</taxon>
        <taxon>Pentapetalae</taxon>
        <taxon>asterids</taxon>
        <taxon>lamiids</taxon>
        <taxon>Solanales</taxon>
        <taxon>Solanaceae</taxon>
        <taxon>Nicotianoideae</taxon>
        <taxon>Nicotianeae</taxon>
        <taxon>Nicotiana</taxon>
    </lineage>
</organism>
<protein>
    <submittedName>
        <fullName evidence="2">Uncharacterized protein LOC142177144</fullName>
    </submittedName>
</protein>
<reference evidence="2" key="2">
    <citation type="submission" date="2025-08" db="UniProtKB">
        <authorList>
            <consortium name="RefSeq"/>
        </authorList>
    </citation>
    <scope>IDENTIFICATION</scope>
    <source>
        <tissue evidence="2">Leaf</tissue>
    </source>
</reference>
<dbReference type="RefSeq" id="XP_075101712.1">
    <property type="nucleotide sequence ID" value="XM_075245611.1"/>
</dbReference>
<evidence type="ECO:0000313" key="2">
    <source>
        <dbReference type="RefSeq" id="XP_075101712.1"/>
    </source>
</evidence>
<evidence type="ECO:0000313" key="1">
    <source>
        <dbReference type="Proteomes" id="UP000790787"/>
    </source>
</evidence>
<reference evidence="1" key="1">
    <citation type="journal article" date="2014" name="Nat. Commun.">
        <title>The tobacco genome sequence and its comparison with those of tomato and potato.</title>
        <authorList>
            <person name="Sierro N."/>
            <person name="Battey J.N."/>
            <person name="Ouadi S."/>
            <person name="Bakaher N."/>
            <person name="Bovet L."/>
            <person name="Willig A."/>
            <person name="Goepfert S."/>
            <person name="Peitsch M.C."/>
            <person name="Ivanov N.V."/>
        </authorList>
    </citation>
    <scope>NUCLEOTIDE SEQUENCE [LARGE SCALE GENOMIC DNA]</scope>
</reference>
<gene>
    <name evidence="2" type="primary">LOC142177144</name>
</gene>
<keyword evidence="1" id="KW-1185">Reference proteome</keyword>
<sequence>MPTEKLAKWKILLNKFDIVYITQKAIKCQALADHLVENPVDGDYEPLTTYFLDEEVLFAGENIAKSYPGWRMFLDGETNFKRVRIGAVLISESGQNYPTFAKIRFPCTNNMAEYEACILGIKMAVDMNVKELLVIGDSDLLIHQFQGEWSTKNVKILPYLHYVKELCKKLTKIEFKLVPRIQNEFADTLATLSSMIQHPDKNYIDPIEVEIRDEHAYCFHVDEEPDGKPWYHDIRKFLATGEYPENATNSQKRALRRLANHVFLNGEVLYRRTPYLGLLRCVDAAKSTGLLEEIHAGTCESHMDGFTLAKKILRAGYFWMTMESDSIRYV</sequence>
<proteinExistence type="predicted"/>
<dbReference type="Proteomes" id="UP000790787">
    <property type="component" value="Chromosome 23"/>
</dbReference>